<protein>
    <submittedName>
        <fullName evidence="8">Calcium-activated chloride channel</fullName>
    </submittedName>
</protein>
<feature type="transmembrane region" description="Helical" evidence="6">
    <location>
        <begin position="370"/>
        <end position="393"/>
    </location>
</feature>
<feature type="compositionally biased region" description="Low complexity" evidence="5">
    <location>
        <begin position="1617"/>
        <end position="1626"/>
    </location>
</feature>
<evidence type="ECO:0000313" key="9">
    <source>
        <dbReference type="Proteomes" id="UP000704712"/>
    </source>
</evidence>
<feature type="transmembrane region" description="Helical" evidence="6">
    <location>
        <begin position="400"/>
        <end position="420"/>
    </location>
</feature>
<dbReference type="Pfam" id="PF04547">
    <property type="entry name" value="Anoctamin"/>
    <property type="match status" value="1"/>
</dbReference>
<feature type="compositionally biased region" description="Basic and acidic residues" evidence="5">
    <location>
        <begin position="1340"/>
        <end position="1357"/>
    </location>
</feature>
<keyword evidence="4 6" id="KW-0472">Membrane</keyword>
<feature type="transmembrane region" description="Helical" evidence="6">
    <location>
        <begin position="1292"/>
        <end position="1313"/>
    </location>
</feature>
<dbReference type="InterPro" id="IPR049452">
    <property type="entry name" value="Anoctamin_TM"/>
</dbReference>
<feature type="compositionally biased region" description="Acidic residues" evidence="5">
    <location>
        <begin position="1421"/>
        <end position="1435"/>
    </location>
</feature>
<evidence type="ECO:0000256" key="3">
    <source>
        <dbReference type="ARBA" id="ARBA00022989"/>
    </source>
</evidence>
<keyword evidence="3 6" id="KW-1133">Transmembrane helix</keyword>
<feature type="region of interest" description="Disordered" evidence="5">
    <location>
        <begin position="1340"/>
        <end position="1368"/>
    </location>
</feature>
<keyword evidence="2 6" id="KW-0812">Transmembrane</keyword>
<feature type="region of interest" description="Disordered" evidence="5">
    <location>
        <begin position="1410"/>
        <end position="1447"/>
    </location>
</feature>
<evidence type="ECO:0000256" key="1">
    <source>
        <dbReference type="ARBA" id="ARBA00004141"/>
    </source>
</evidence>
<evidence type="ECO:0000256" key="6">
    <source>
        <dbReference type="SAM" id="Phobius"/>
    </source>
</evidence>
<feature type="transmembrane region" description="Helical" evidence="6">
    <location>
        <begin position="1205"/>
        <end position="1224"/>
    </location>
</feature>
<name>A0A8S9UP38_PHYIN</name>
<feature type="compositionally biased region" description="Polar residues" evidence="5">
    <location>
        <begin position="1460"/>
        <end position="1472"/>
    </location>
</feature>
<feature type="transmembrane region" description="Helical" evidence="6">
    <location>
        <begin position="496"/>
        <end position="513"/>
    </location>
</feature>
<feature type="compositionally biased region" description="Basic and acidic residues" evidence="5">
    <location>
        <begin position="1436"/>
        <end position="1445"/>
    </location>
</feature>
<evidence type="ECO:0000256" key="2">
    <source>
        <dbReference type="ARBA" id="ARBA00022692"/>
    </source>
</evidence>
<feature type="region of interest" description="Disordered" evidence="5">
    <location>
        <begin position="1459"/>
        <end position="1525"/>
    </location>
</feature>
<dbReference type="Proteomes" id="UP000704712">
    <property type="component" value="Unassembled WGS sequence"/>
</dbReference>
<feature type="transmembrane region" description="Helical" evidence="6">
    <location>
        <begin position="91"/>
        <end position="111"/>
    </location>
</feature>
<reference evidence="8" key="1">
    <citation type="submission" date="2020-03" db="EMBL/GenBank/DDBJ databases">
        <title>Hybrid Assembly of Korean Phytophthora infestans isolates.</title>
        <authorList>
            <person name="Prokchorchik M."/>
            <person name="Lee Y."/>
            <person name="Seo J."/>
            <person name="Cho J.-H."/>
            <person name="Park Y.-E."/>
            <person name="Jang D.-C."/>
            <person name="Im J.-S."/>
            <person name="Choi J.-G."/>
            <person name="Park H.-J."/>
            <person name="Lee G.-B."/>
            <person name="Lee Y.-G."/>
            <person name="Hong S.-Y."/>
            <person name="Cho K."/>
            <person name="Sohn K.H."/>
        </authorList>
    </citation>
    <scope>NUCLEOTIDE SEQUENCE</scope>
    <source>
        <strain evidence="8">KR_2_A2</strain>
    </source>
</reference>
<gene>
    <name evidence="8" type="ORF">GN958_ATG08159</name>
</gene>
<dbReference type="PANTHER" id="PTHR12308">
    <property type="entry name" value="ANOCTAMIN"/>
    <property type="match status" value="1"/>
</dbReference>
<evidence type="ECO:0000256" key="4">
    <source>
        <dbReference type="ARBA" id="ARBA00023136"/>
    </source>
</evidence>
<feature type="compositionally biased region" description="Polar residues" evidence="5">
    <location>
        <begin position="1688"/>
        <end position="1700"/>
    </location>
</feature>
<feature type="transmembrane region" description="Helical" evidence="6">
    <location>
        <begin position="937"/>
        <end position="958"/>
    </location>
</feature>
<accession>A0A8S9UP38</accession>
<feature type="compositionally biased region" description="Acidic residues" evidence="5">
    <location>
        <begin position="1595"/>
        <end position="1604"/>
    </location>
</feature>
<sequence>MKAADGASAGRKPWRYFYVMAFPLSGNSIAKDKLQEMMEMTMAIEQREEKYLRKVATTNAAHAAAVEAERIEKEDQQPAASSHVARVLRRLCVLSIVLLLLATILGYILYWNYDGHERVPQQLVTAVLVSVALLVLKDIGGWVAAYRGTMNGALALFVVDIAFLMALALLLDENIITRRSHDKLREALAQSEDSLTQETIDLILNGGAVPSLAQRFVFDAPSVFLQWLSEHCSDSSTTKLGYGSVTIDQREFFSPLWSDSEQACVDATLTSCLQFDAVVEAVIIGELAMVSLQVLLTGVFLAIHDPVASKKKSKRRRKLSLSNKNTSVSFDLPTALTRLLLFGAALFGTSNAIASTNLLHFCSIADFHTLFTWVMVVCLLSGISAMLAALFIGCGWRQQVAGVLLVIALGSEVFMLAEFIKMAAGLIGPDTDHTQTQDLRHLFVKASAQKCPAIERWISHVCVGMTSSQDPTEFNIFCQHELVALLMVTFDFANSYLSWAIGVKLILLVRLILPGLQQAIRRAVSYVCWTSSRHDGKLKTVEKVIQPSSSLLEYEEALDVYLRSMRVKNADRIAAEREAFENEWSIRTGRVLSDVRTPRVDVSANDLSAIVRTLMLRRLTAICKLDVSLSVSEDGQLLLVRIFASDNLLLATLCETDSYRLQFADAIDPGRSFWHDKKEVLTDQKVLDANTAKHKLRLLLAERAMSPKEAVWFPGESLARVSARVHALSRISRASRGLIRCHNSAPAFASYSLNIQRQFIYKKYPNKLDVPDSYRRSAVLRTVDCIRLTKRIIDAEFDTNATIASGLLSTFHCLHSSGRFDLNSRGALVSSWIKFWRPVHFPGEFYPKDHAILNLMGRIAPFRQPLQDVRDYFGEEIAFYFAWLAFYGKMMIIPAAISMAALVNEMKHSLMTSLWNFYTPPSYLEIDNTDEVDKVNATIPLVELLLGVVVIAWSFVLAKLWERRRVWYQLQWGVTTSTDCSPSYNSDHNTEYKHSLCSSIQRQIGSWLCVLVLGYGNLVVTLAVLLSQGLLADVWGEKLAVLGSCICQAFLVQWNGACIPDVAHALSKWEAPHCSRDYPNYQSSFVAKLFMLQLFNTFTGLALLMLSDVGGLSLLVHLVAPLGPLYMSYNSRIEGHVGIFIQMETLLVAILAVQLSIRILLILSAVRRFYAIQRGDQSKQYEDETKALSPYPGPHKDYVQIMMQLGLVTMFSSVCPLLPLLALVDCAVKLRQNALELCCIRQRPEPGEGDDVGLGLWASYTPLMVRLSVPVALSLALFTADNFADISVERRVGYMLIGVLSIWLVAQLLWFLIPSESRAVEEARARNIFLVERYVGHAEVPEQKTPPRDTGDKRVETEDADLQESGGPSIEQALHHYEERLELLHRLNVALRKREDLGGVVSFANVAVPSQDAQEVKESEEVTAEEAAPLDDEDKSEGRERKSSEEMIVGYFRPVRSVWPTPSQRAAQQEGTTGDEARPIDIAGAGQESTGNVARESRAGDATRISKNEGIASPAVSGGESAPPVSPVLLSKLFTRMPTFPSTFVPSSASEEGDLTLLQPSSSPFGLASHSLLDIEPGIFAPRSEGKVFSRGPSNDEDSLEEKEETPKSTASTAAVAPPRRTLLSRLRSRKSKSPASMHSEDDSSNRDSQAEAGEGSLLRQLSPRLSVLPRKSKRSSSKVSDSEESKTASSVVHESSTPRRLSMLFKRAQPTSSPEPAPVVTNIETEDRTVDLVAPRHDQFAFPSATNEEQPMQRRKSNSRSARPPSPPPVYTRIDLSGLEAVVEAANRRQFAFSSDEQVWEE</sequence>
<feature type="region of interest" description="Disordered" evidence="5">
    <location>
        <begin position="1582"/>
        <end position="1724"/>
    </location>
</feature>
<comment type="caution">
    <text evidence="8">The sequence shown here is derived from an EMBL/GenBank/DDBJ whole genome shotgun (WGS) entry which is preliminary data.</text>
</comment>
<feature type="compositionally biased region" description="Basic and acidic residues" evidence="5">
    <location>
        <begin position="1639"/>
        <end position="1650"/>
    </location>
</feature>
<feature type="region of interest" description="Disordered" evidence="5">
    <location>
        <begin position="1544"/>
        <end position="1569"/>
    </location>
</feature>
<feature type="region of interest" description="Disordered" evidence="5">
    <location>
        <begin position="1737"/>
        <end position="1774"/>
    </location>
</feature>
<feature type="transmembrane region" description="Helical" evidence="6">
    <location>
        <begin position="1004"/>
        <end position="1026"/>
    </location>
</feature>
<dbReference type="EMBL" id="JAACNO010001162">
    <property type="protein sequence ID" value="KAF4142625.1"/>
    <property type="molecule type" value="Genomic_DNA"/>
</dbReference>
<evidence type="ECO:0000313" key="8">
    <source>
        <dbReference type="EMBL" id="KAF4142625.1"/>
    </source>
</evidence>
<feature type="transmembrane region" description="Helical" evidence="6">
    <location>
        <begin position="328"/>
        <end position="350"/>
    </location>
</feature>
<comment type="subcellular location">
    <subcellularLocation>
        <location evidence="1">Membrane</location>
        <topology evidence="1">Multi-pass membrane protein</topology>
    </subcellularLocation>
</comment>
<feature type="transmembrane region" description="Helical" evidence="6">
    <location>
        <begin position="877"/>
        <end position="903"/>
    </location>
</feature>
<feature type="compositionally biased region" description="Basic and acidic residues" evidence="5">
    <location>
        <begin position="1495"/>
        <end position="1507"/>
    </location>
</feature>
<feature type="transmembrane region" description="Helical" evidence="6">
    <location>
        <begin position="1146"/>
        <end position="1166"/>
    </location>
</feature>
<proteinExistence type="predicted"/>
<feature type="transmembrane region" description="Helical" evidence="6">
    <location>
        <begin position="283"/>
        <end position="307"/>
    </location>
</feature>
<feature type="domain" description="Anoctamin transmembrane" evidence="7">
    <location>
        <begin position="869"/>
        <end position="1326"/>
    </location>
</feature>
<dbReference type="GO" id="GO:0016020">
    <property type="term" value="C:membrane"/>
    <property type="evidence" value="ECO:0007669"/>
    <property type="project" value="UniProtKB-SubCell"/>
</dbReference>
<feature type="transmembrane region" description="Helical" evidence="6">
    <location>
        <begin position="123"/>
        <end position="145"/>
    </location>
</feature>
<dbReference type="GO" id="GO:0005254">
    <property type="term" value="F:chloride channel activity"/>
    <property type="evidence" value="ECO:0007669"/>
    <property type="project" value="TreeGrafter"/>
</dbReference>
<organism evidence="8 9">
    <name type="scientific">Phytophthora infestans</name>
    <name type="common">Potato late blight agent</name>
    <name type="synonym">Botrytis infestans</name>
    <dbReference type="NCBI Taxonomy" id="4787"/>
    <lineage>
        <taxon>Eukaryota</taxon>
        <taxon>Sar</taxon>
        <taxon>Stramenopiles</taxon>
        <taxon>Oomycota</taxon>
        <taxon>Peronosporomycetes</taxon>
        <taxon>Peronosporales</taxon>
        <taxon>Peronosporaceae</taxon>
        <taxon>Phytophthora</taxon>
    </lineage>
</organism>
<dbReference type="InterPro" id="IPR007632">
    <property type="entry name" value="Anoctamin"/>
</dbReference>
<evidence type="ECO:0000259" key="7">
    <source>
        <dbReference type="Pfam" id="PF04547"/>
    </source>
</evidence>
<feature type="transmembrane region" description="Helical" evidence="6">
    <location>
        <begin position="152"/>
        <end position="171"/>
    </location>
</feature>
<evidence type="ECO:0000256" key="5">
    <source>
        <dbReference type="SAM" id="MobiDB-lite"/>
    </source>
</evidence>
<dbReference type="PANTHER" id="PTHR12308:SF73">
    <property type="entry name" value="ANOCTAMIN"/>
    <property type="match status" value="1"/>
</dbReference>